<evidence type="ECO:0000256" key="2">
    <source>
        <dbReference type="ARBA" id="ARBA00008124"/>
    </source>
</evidence>
<dbReference type="InterPro" id="IPR027417">
    <property type="entry name" value="P-loop_NTPase"/>
</dbReference>
<organism evidence="11 12">
    <name type="scientific">Branchiostoma floridae</name>
    <name type="common">Florida lancelet</name>
    <name type="synonym">Amphioxus</name>
    <dbReference type="NCBI Taxonomy" id="7739"/>
    <lineage>
        <taxon>Eukaryota</taxon>
        <taxon>Metazoa</taxon>
        <taxon>Chordata</taxon>
        <taxon>Cephalochordata</taxon>
        <taxon>Leptocardii</taxon>
        <taxon>Amphioxiformes</taxon>
        <taxon>Branchiostomatidae</taxon>
        <taxon>Branchiostoma</taxon>
    </lineage>
</organism>
<dbReference type="GeneID" id="118404408"/>
<keyword evidence="8" id="KW-0472">Membrane</keyword>
<name>A0A9J7HLD2_BRAFL</name>
<evidence type="ECO:0000256" key="4">
    <source>
        <dbReference type="ARBA" id="ARBA00022692"/>
    </source>
</evidence>
<dbReference type="Gene3D" id="3.40.50.300">
    <property type="entry name" value="P-loop containing nucleotide triphosphate hydrolases"/>
    <property type="match status" value="1"/>
</dbReference>
<dbReference type="GO" id="GO:0008146">
    <property type="term" value="F:sulfotransferase activity"/>
    <property type="evidence" value="ECO:0000318"/>
    <property type="project" value="GO_Central"/>
</dbReference>
<keyword evidence="3" id="KW-0808">Transferase</keyword>
<keyword evidence="11" id="KW-1185">Reference proteome</keyword>
<reference evidence="12" key="2">
    <citation type="submission" date="2025-08" db="UniProtKB">
        <authorList>
            <consortium name="RefSeq"/>
        </authorList>
    </citation>
    <scope>IDENTIFICATION</scope>
    <source>
        <strain evidence="12">S238N-H82</strain>
        <tissue evidence="12">Testes</tissue>
    </source>
</reference>
<gene>
    <name evidence="12" type="primary">LOC118404408</name>
</gene>
<evidence type="ECO:0000313" key="12">
    <source>
        <dbReference type="RefSeq" id="XP_035659372.1"/>
    </source>
</evidence>
<dbReference type="OMA" id="CVNIFQK"/>
<reference evidence="11" key="1">
    <citation type="journal article" date="2020" name="Nat. Ecol. Evol.">
        <title>Deeply conserved synteny resolves early events in vertebrate evolution.</title>
        <authorList>
            <person name="Simakov O."/>
            <person name="Marletaz F."/>
            <person name="Yue J.X."/>
            <person name="O'Connell B."/>
            <person name="Jenkins J."/>
            <person name="Brandt A."/>
            <person name="Calef R."/>
            <person name="Tung C.H."/>
            <person name="Huang T.K."/>
            <person name="Schmutz J."/>
            <person name="Satoh N."/>
            <person name="Yu J.K."/>
            <person name="Putnam N.H."/>
            <person name="Green R.E."/>
            <person name="Rokhsar D.S."/>
        </authorList>
    </citation>
    <scope>NUCLEOTIDE SEQUENCE [LARGE SCALE GENOMIC DNA]</scope>
    <source>
        <strain evidence="11">S238N-H82</strain>
    </source>
</reference>
<proteinExistence type="inferred from homology"/>
<feature type="region of interest" description="Disordered" evidence="10">
    <location>
        <begin position="389"/>
        <end position="414"/>
    </location>
</feature>
<evidence type="ECO:0000256" key="5">
    <source>
        <dbReference type="ARBA" id="ARBA00022968"/>
    </source>
</evidence>
<keyword evidence="5" id="KW-0735">Signal-anchor</keyword>
<dbReference type="AlphaFoldDB" id="A0A9J7HLD2"/>
<dbReference type="GO" id="GO:0000139">
    <property type="term" value="C:Golgi membrane"/>
    <property type="evidence" value="ECO:0007669"/>
    <property type="project" value="UniProtKB-SubCell"/>
</dbReference>
<keyword evidence="6" id="KW-1133">Transmembrane helix</keyword>
<evidence type="ECO:0000256" key="9">
    <source>
        <dbReference type="ARBA" id="ARBA00023180"/>
    </source>
</evidence>
<dbReference type="InterPro" id="IPR009729">
    <property type="entry name" value="Gal-3-0_sulfotransfrase"/>
</dbReference>
<comment type="similarity">
    <text evidence="2">Belongs to the galactose-3-O-sulfotransferase family.</text>
</comment>
<dbReference type="PANTHER" id="PTHR14647:SF87">
    <property type="entry name" value="PUTATIVE-RELATED"/>
    <property type="match status" value="1"/>
</dbReference>
<dbReference type="Proteomes" id="UP000001554">
    <property type="component" value="Chromosome 17"/>
</dbReference>
<evidence type="ECO:0000256" key="1">
    <source>
        <dbReference type="ARBA" id="ARBA00004323"/>
    </source>
</evidence>
<keyword evidence="4" id="KW-0812">Transmembrane</keyword>
<dbReference type="OrthoDB" id="514299at2759"/>
<evidence type="ECO:0000256" key="6">
    <source>
        <dbReference type="ARBA" id="ARBA00022989"/>
    </source>
</evidence>
<dbReference type="Pfam" id="PF06990">
    <property type="entry name" value="Gal-3-0_sulfotr"/>
    <property type="match status" value="1"/>
</dbReference>
<comment type="subcellular location">
    <subcellularLocation>
        <location evidence="1">Golgi apparatus membrane</location>
        <topology evidence="1">Single-pass type II membrane protein</topology>
    </subcellularLocation>
</comment>
<dbReference type="PANTHER" id="PTHR14647">
    <property type="entry name" value="GALACTOSE-3-O-SULFOTRANSFERASE"/>
    <property type="match status" value="1"/>
</dbReference>
<dbReference type="SUPFAM" id="SSF52540">
    <property type="entry name" value="P-loop containing nucleoside triphosphate hydrolases"/>
    <property type="match status" value="1"/>
</dbReference>
<dbReference type="GO" id="GO:0009247">
    <property type="term" value="P:glycolipid biosynthetic process"/>
    <property type="evidence" value="ECO:0007669"/>
    <property type="project" value="InterPro"/>
</dbReference>
<evidence type="ECO:0000256" key="7">
    <source>
        <dbReference type="ARBA" id="ARBA00023034"/>
    </source>
</evidence>
<evidence type="ECO:0000256" key="10">
    <source>
        <dbReference type="SAM" id="MobiDB-lite"/>
    </source>
</evidence>
<keyword evidence="9" id="KW-0325">Glycoprotein</keyword>
<evidence type="ECO:0000313" key="11">
    <source>
        <dbReference type="Proteomes" id="UP000001554"/>
    </source>
</evidence>
<feature type="compositionally biased region" description="Basic and acidic residues" evidence="10">
    <location>
        <begin position="405"/>
        <end position="414"/>
    </location>
</feature>
<dbReference type="RefSeq" id="XP_035659372.1">
    <property type="nucleotide sequence ID" value="XM_035803479.1"/>
</dbReference>
<dbReference type="GO" id="GO:0001733">
    <property type="term" value="F:galactosylceramide sulfotransferase activity"/>
    <property type="evidence" value="ECO:0007669"/>
    <property type="project" value="InterPro"/>
</dbReference>
<protein>
    <submittedName>
        <fullName evidence="12">Galactosylceramide sulfotransferase-like</fullName>
    </submittedName>
</protein>
<sequence length="414" mass="48913">MEGKAPPPFKRPTFPTWDRSTCPKPRQHFVYIKTHKTGSTTCVNIFQKYAYYHNLTALMAKATGYVSWPFPPAETDHIHAPGERYDVQFGHFRYNKTWLRAKFPTNTAYISLLREPVSHLKSCMNFYSLPDLLKITSANPVKTFLQDPWKYKNLSEVHFDYCDVIWDGTRNHLAFDLGYPTEGADDMEKAERYIKELEYDFTLVLLLEHLDESLVLLRRLMCWEMQDILYDKTPSNNADYAYKSYTPTAQELANLRRWKAVDYLLYDTFNKSLWRKIAIQGPDFYQELRYFKKLREDVNLYCHENHTLPNLTLTVEASKWSQQFVVDAKYCWALKKDSVIPKIKPMSSVSKQEAKRWKIVRPASNLRAIINGQPTFKYEIELRSYENKMRTKTKPLKRTNRNRMPTKEGRGNKN</sequence>
<evidence type="ECO:0000256" key="3">
    <source>
        <dbReference type="ARBA" id="ARBA00022679"/>
    </source>
</evidence>
<keyword evidence="7" id="KW-0333">Golgi apparatus</keyword>
<accession>A0A9J7HLD2</accession>
<feature type="compositionally biased region" description="Basic residues" evidence="10">
    <location>
        <begin position="390"/>
        <end position="401"/>
    </location>
</feature>
<dbReference type="KEGG" id="bfo:118404408"/>
<evidence type="ECO:0000256" key="8">
    <source>
        <dbReference type="ARBA" id="ARBA00023136"/>
    </source>
</evidence>